<organism evidence="1 2">
    <name type="scientific">Solanum commersonii</name>
    <name type="common">Commerson's wild potato</name>
    <name type="synonym">Commerson's nightshade</name>
    <dbReference type="NCBI Taxonomy" id="4109"/>
    <lineage>
        <taxon>Eukaryota</taxon>
        <taxon>Viridiplantae</taxon>
        <taxon>Streptophyta</taxon>
        <taxon>Embryophyta</taxon>
        <taxon>Tracheophyta</taxon>
        <taxon>Spermatophyta</taxon>
        <taxon>Magnoliopsida</taxon>
        <taxon>eudicotyledons</taxon>
        <taxon>Gunneridae</taxon>
        <taxon>Pentapetalae</taxon>
        <taxon>asterids</taxon>
        <taxon>lamiids</taxon>
        <taxon>Solanales</taxon>
        <taxon>Solanaceae</taxon>
        <taxon>Solanoideae</taxon>
        <taxon>Solaneae</taxon>
        <taxon>Solanum</taxon>
    </lineage>
</organism>
<name>A0A9J6B4K8_SOLCO</name>
<protein>
    <submittedName>
        <fullName evidence="1">Uncharacterized protein</fullName>
    </submittedName>
</protein>
<evidence type="ECO:0000313" key="1">
    <source>
        <dbReference type="EMBL" id="KAG5631685.1"/>
    </source>
</evidence>
<dbReference type="Proteomes" id="UP000824120">
    <property type="component" value="Chromosome 1"/>
</dbReference>
<dbReference type="EMBL" id="JACXVP010000001">
    <property type="protein sequence ID" value="KAG5631685.1"/>
    <property type="molecule type" value="Genomic_DNA"/>
</dbReference>
<sequence length="137" mass="15631">MKGSSQRVAKHFRKLTPYRPMIQNAKMENCRGHRQSELTVPKFLGDIVLELEDLKTPNSMKLEPVVIGSSWVQLERLNPRPSTTHSARESEWDNAETVLKCATRCSREIKLIRVTAPLELDPNPFGLVILLHMIVDT</sequence>
<keyword evidence="2" id="KW-1185">Reference proteome</keyword>
<gene>
    <name evidence="1" type="ORF">H5410_003402</name>
</gene>
<proteinExistence type="predicted"/>
<comment type="caution">
    <text evidence="1">The sequence shown here is derived from an EMBL/GenBank/DDBJ whole genome shotgun (WGS) entry which is preliminary data.</text>
</comment>
<evidence type="ECO:0000313" key="2">
    <source>
        <dbReference type="Proteomes" id="UP000824120"/>
    </source>
</evidence>
<dbReference type="AlphaFoldDB" id="A0A9J6B4K8"/>
<reference evidence="1 2" key="1">
    <citation type="submission" date="2020-09" db="EMBL/GenBank/DDBJ databases">
        <title>De no assembly of potato wild relative species, Solanum commersonii.</title>
        <authorList>
            <person name="Cho K."/>
        </authorList>
    </citation>
    <scope>NUCLEOTIDE SEQUENCE [LARGE SCALE GENOMIC DNA]</scope>
    <source>
        <strain evidence="1">LZ3.2</strain>
        <tissue evidence="1">Leaf</tissue>
    </source>
</reference>
<accession>A0A9J6B4K8</accession>